<dbReference type="Gene3D" id="3.30.565.10">
    <property type="entry name" value="Histidine kinase-like ATPase, C-terminal domain"/>
    <property type="match status" value="1"/>
</dbReference>
<evidence type="ECO:0000256" key="8">
    <source>
        <dbReference type="ARBA" id="ARBA00023026"/>
    </source>
</evidence>
<organism evidence="12 13">
    <name type="scientific">Microvirga thermotolerans</name>
    <dbReference type="NCBI Taxonomy" id="2651334"/>
    <lineage>
        <taxon>Bacteria</taxon>
        <taxon>Pseudomonadati</taxon>
        <taxon>Pseudomonadota</taxon>
        <taxon>Alphaproteobacteria</taxon>
        <taxon>Hyphomicrobiales</taxon>
        <taxon>Methylobacteriaceae</taxon>
        <taxon>Microvirga</taxon>
    </lineage>
</organism>
<keyword evidence="5" id="KW-0547">Nucleotide-binding</keyword>
<evidence type="ECO:0000256" key="6">
    <source>
        <dbReference type="ARBA" id="ARBA00022777"/>
    </source>
</evidence>
<dbReference type="NCBIfam" id="TIGR00229">
    <property type="entry name" value="sensory_box"/>
    <property type="match status" value="1"/>
</dbReference>
<dbReference type="GO" id="GO:0004673">
    <property type="term" value="F:protein histidine kinase activity"/>
    <property type="evidence" value="ECO:0007669"/>
    <property type="project" value="UniProtKB-EC"/>
</dbReference>
<dbReference type="SMART" id="SM00091">
    <property type="entry name" value="PAS"/>
    <property type="match status" value="1"/>
</dbReference>
<dbReference type="PANTHER" id="PTHR41523:SF8">
    <property type="entry name" value="ETHYLENE RESPONSE SENSOR PROTEIN"/>
    <property type="match status" value="1"/>
</dbReference>
<feature type="domain" description="PAS" evidence="10">
    <location>
        <begin position="29"/>
        <end position="98"/>
    </location>
</feature>
<dbReference type="InterPro" id="IPR001610">
    <property type="entry name" value="PAC"/>
</dbReference>
<dbReference type="SMART" id="SM00086">
    <property type="entry name" value="PAC"/>
    <property type="match status" value="1"/>
</dbReference>
<keyword evidence="13" id="KW-1185">Reference proteome</keyword>
<dbReference type="InterPro" id="IPR003594">
    <property type="entry name" value="HATPase_dom"/>
</dbReference>
<sequence>MEPDPKSADPDQGRAEEQINAVQHRGGPFVAAVEATRMPMVVTDPSIDGNPIVYVNQSFIDLFGYTREEILGQNYFFLTGPDTDPEVERHIRAAMKADEPLTLEVSLRAKDGREVWAAQFVSPVHDEHGRIVQHFASFWDITRRVRAERRTQRLNEVLETRVKERTQTLQNELDRRRALEAVLTESIREKDQLLSQRNVLLHEVNHRAKNSIAMAISMLRLQMARQGNPGVSEALENAIQRLDHLARIHELLYRQDSNDVQSVDMAGYLTELCRNFGHLRSPQDQRIDLTSDADEITLDVDRAINVALIAGEAITNALKHAFPDKRRGTIRVGLHRQGEDVLLFIEDNGVGLPATRGTGGMGMRLIEGMARSLNGTLAIEGDRRTRIQVRFPLTSERNNPAG</sequence>
<dbReference type="EMBL" id="CP045423">
    <property type="protein sequence ID" value="QFU15162.1"/>
    <property type="molecule type" value="Genomic_DNA"/>
</dbReference>
<name>A0A5P9JQX3_9HYPH</name>
<feature type="domain" description="Histidine kinase" evidence="9">
    <location>
        <begin position="203"/>
        <end position="395"/>
    </location>
</feature>
<evidence type="ECO:0000256" key="3">
    <source>
        <dbReference type="ARBA" id="ARBA00022553"/>
    </source>
</evidence>
<evidence type="ECO:0000256" key="5">
    <source>
        <dbReference type="ARBA" id="ARBA00022741"/>
    </source>
</evidence>
<dbReference type="InterPro" id="IPR005467">
    <property type="entry name" value="His_kinase_dom"/>
</dbReference>
<dbReference type="Gene3D" id="3.30.450.20">
    <property type="entry name" value="PAS domain"/>
    <property type="match status" value="2"/>
</dbReference>
<dbReference type="RefSeq" id="WP_152584808.1">
    <property type="nucleotide sequence ID" value="NZ_CP045423.1"/>
</dbReference>
<evidence type="ECO:0000313" key="13">
    <source>
        <dbReference type="Proteomes" id="UP000325614"/>
    </source>
</evidence>
<gene>
    <name evidence="12" type="ORF">GDR74_02435</name>
</gene>
<dbReference type="PROSITE" id="PS50112">
    <property type="entry name" value="PAS"/>
    <property type="match status" value="1"/>
</dbReference>
<dbReference type="PROSITE" id="PS50113">
    <property type="entry name" value="PAC"/>
    <property type="match status" value="1"/>
</dbReference>
<evidence type="ECO:0000259" key="10">
    <source>
        <dbReference type="PROSITE" id="PS50112"/>
    </source>
</evidence>
<dbReference type="InterPro" id="IPR000014">
    <property type="entry name" value="PAS"/>
</dbReference>
<dbReference type="AlphaFoldDB" id="A0A5P9JQX3"/>
<evidence type="ECO:0000259" key="11">
    <source>
        <dbReference type="PROSITE" id="PS50113"/>
    </source>
</evidence>
<evidence type="ECO:0000313" key="12">
    <source>
        <dbReference type="EMBL" id="QFU15162.1"/>
    </source>
</evidence>
<dbReference type="EC" id="2.7.13.3" evidence="2"/>
<dbReference type="InterPro" id="IPR000700">
    <property type="entry name" value="PAS-assoc_C"/>
</dbReference>
<dbReference type="SUPFAM" id="SSF55874">
    <property type="entry name" value="ATPase domain of HSP90 chaperone/DNA topoisomerase II/histidine kinase"/>
    <property type="match status" value="1"/>
</dbReference>
<dbReference type="PANTHER" id="PTHR41523">
    <property type="entry name" value="TWO-COMPONENT SYSTEM SENSOR PROTEIN"/>
    <property type="match status" value="1"/>
</dbReference>
<evidence type="ECO:0000256" key="1">
    <source>
        <dbReference type="ARBA" id="ARBA00000085"/>
    </source>
</evidence>
<accession>A0A5P9JQX3</accession>
<keyword evidence="6" id="KW-0418">Kinase</keyword>
<dbReference type="Pfam" id="PF13426">
    <property type="entry name" value="PAS_9"/>
    <property type="match status" value="1"/>
</dbReference>
<dbReference type="GO" id="GO:0005524">
    <property type="term" value="F:ATP binding"/>
    <property type="evidence" value="ECO:0007669"/>
    <property type="project" value="UniProtKB-KW"/>
</dbReference>
<dbReference type="PROSITE" id="PS50109">
    <property type="entry name" value="HIS_KIN"/>
    <property type="match status" value="1"/>
</dbReference>
<comment type="catalytic activity">
    <reaction evidence="1">
        <text>ATP + protein L-histidine = ADP + protein N-phospho-L-histidine.</text>
        <dbReference type="EC" id="2.7.13.3"/>
    </reaction>
</comment>
<feature type="domain" description="PAC" evidence="11">
    <location>
        <begin position="101"/>
        <end position="153"/>
    </location>
</feature>
<keyword evidence="8" id="KW-0843">Virulence</keyword>
<evidence type="ECO:0000256" key="2">
    <source>
        <dbReference type="ARBA" id="ARBA00012438"/>
    </source>
</evidence>
<dbReference type="SUPFAM" id="SSF55785">
    <property type="entry name" value="PYP-like sensor domain (PAS domain)"/>
    <property type="match status" value="1"/>
</dbReference>
<dbReference type="Pfam" id="PF13581">
    <property type="entry name" value="HATPase_c_2"/>
    <property type="match status" value="1"/>
</dbReference>
<dbReference type="Proteomes" id="UP000325614">
    <property type="component" value="Chromosome"/>
</dbReference>
<proteinExistence type="predicted"/>
<evidence type="ECO:0000259" key="9">
    <source>
        <dbReference type="PROSITE" id="PS50109"/>
    </source>
</evidence>
<evidence type="ECO:0000256" key="7">
    <source>
        <dbReference type="ARBA" id="ARBA00022840"/>
    </source>
</evidence>
<evidence type="ECO:0000256" key="4">
    <source>
        <dbReference type="ARBA" id="ARBA00022679"/>
    </source>
</evidence>
<dbReference type="InterPro" id="IPR035965">
    <property type="entry name" value="PAS-like_dom_sf"/>
</dbReference>
<keyword evidence="7" id="KW-0067">ATP-binding</keyword>
<dbReference type="CDD" id="cd00130">
    <property type="entry name" value="PAS"/>
    <property type="match status" value="1"/>
</dbReference>
<reference evidence="12 13" key="1">
    <citation type="submission" date="2019-10" db="EMBL/GenBank/DDBJ databases">
        <title>Isolation, Identification of Microvirga thermotolerans HR1, a novel thermophilic bacterium and Comparative Genomics of the genus Microvirga.</title>
        <authorList>
            <person name="Li J."/>
            <person name="Zhang W."/>
            <person name="Lin M."/>
            <person name="Wang J."/>
        </authorList>
    </citation>
    <scope>NUCLEOTIDE SEQUENCE [LARGE SCALE GENOMIC DNA]</scope>
    <source>
        <strain evidence="12 13">HR1</strain>
    </source>
</reference>
<dbReference type="KEGG" id="mico:GDR74_02435"/>
<protein>
    <recommendedName>
        <fullName evidence="2">histidine kinase</fullName>
        <ecNumber evidence="2">2.7.13.3</ecNumber>
    </recommendedName>
</protein>
<keyword evidence="4" id="KW-0808">Transferase</keyword>
<dbReference type="SMART" id="SM00387">
    <property type="entry name" value="HATPase_c"/>
    <property type="match status" value="1"/>
</dbReference>
<dbReference type="Pfam" id="PF07568">
    <property type="entry name" value="HisKA_2"/>
    <property type="match status" value="1"/>
</dbReference>
<dbReference type="InterPro" id="IPR036890">
    <property type="entry name" value="HATPase_C_sf"/>
</dbReference>
<dbReference type="InterPro" id="IPR011495">
    <property type="entry name" value="Sig_transdc_His_kin_sub2_dim/P"/>
</dbReference>
<keyword evidence="3" id="KW-0597">Phosphoprotein</keyword>